<reference evidence="2" key="1">
    <citation type="journal article" date="2014" name="Int. J. Syst. Evol. Microbiol.">
        <title>Complete genome sequence of Corynebacterium casei LMG S-19264T (=DSM 44701T), isolated from a smear-ripened cheese.</title>
        <authorList>
            <consortium name="US DOE Joint Genome Institute (JGI-PGF)"/>
            <person name="Walter F."/>
            <person name="Albersmeier A."/>
            <person name="Kalinowski J."/>
            <person name="Ruckert C."/>
        </authorList>
    </citation>
    <scope>NUCLEOTIDE SEQUENCE</scope>
    <source>
        <strain evidence="2">CGMCC 1.15725</strain>
    </source>
</reference>
<sequence>MTPEPDQITDPSADIDLADPAVVDAYDELPLWSALAGQLLLRHVPLAPRLVALDLGSGTGFPATELAERLGPGSMVCGLDPWAEALGRARRKARIRGVAQVTFVRGDGAALPFADGSFDLIVSNLGVNNFADPAAALVECRRVARTGARLALTTNLQGHMAEFYRIFRSVLDSAEAQRALDRHIAHRSTLDRLHGLLKAAGFEIVRTAEETAMLRFADGAALLRHSFIRLGFLPDWRDLVAAEDRPAVFRRLATALDAHAAAAGSLDLTVPLAYVEARA</sequence>
<organism evidence="2 3">
    <name type="scientific">Aliidongia dinghuensis</name>
    <dbReference type="NCBI Taxonomy" id="1867774"/>
    <lineage>
        <taxon>Bacteria</taxon>
        <taxon>Pseudomonadati</taxon>
        <taxon>Pseudomonadota</taxon>
        <taxon>Alphaproteobacteria</taxon>
        <taxon>Rhodospirillales</taxon>
        <taxon>Dongiaceae</taxon>
        <taxon>Aliidongia</taxon>
    </lineage>
</organism>
<dbReference type="SUPFAM" id="SSF53335">
    <property type="entry name" value="S-adenosyl-L-methionine-dependent methyltransferases"/>
    <property type="match status" value="1"/>
</dbReference>
<proteinExistence type="predicted"/>
<dbReference type="GO" id="GO:0008757">
    <property type="term" value="F:S-adenosylmethionine-dependent methyltransferase activity"/>
    <property type="evidence" value="ECO:0007669"/>
    <property type="project" value="InterPro"/>
</dbReference>
<gene>
    <name evidence="2" type="ORF">GCM10011611_06490</name>
</gene>
<feature type="domain" description="Methyltransferase type 11" evidence="1">
    <location>
        <begin position="53"/>
        <end position="151"/>
    </location>
</feature>
<reference evidence="2" key="2">
    <citation type="submission" date="2020-09" db="EMBL/GenBank/DDBJ databases">
        <authorList>
            <person name="Sun Q."/>
            <person name="Zhou Y."/>
        </authorList>
    </citation>
    <scope>NUCLEOTIDE SEQUENCE</scope>
    <source>
        <strain evidence="2">CGMCC 1.15725</strain>
    </source>
</reference>
<evidence type="ECO:0000313" key="2">
    <source>
        <dbReference type="EMBL" id="GGF03735.1"/>
    </source>
</evidence>
<dbReference type="AlphaFoldDB" id="A0A8J2YQF6"/>
<dbReference type="CDD" id="cd02440">
    <property type="entry name" value="AdoMet_MTases"/>
    <property type="match status" value="1"/>
</dbReference>
<comment type="caution">
    <text evidence="2">The sequence shown here is derived from an EMBL/GenBank/DDBJ whole genome shotgun (WGS) entry which is preliminary data.</text>
</comment>
<dbReference type="EMBL" id="BMJQ01000001">
    <property type="protein sequence ID" value="GGF03735.1"/>
    <property type="molecule type" value="Genomic_DNA"/>
</dbReference>
<dbReference type="Pfam" id="PF08241">
    <property type="entry name" value="Methyltransf_11"/>
    <property type="match status" value="1"/>
</dbReference>
<evidence type="ECO:0000259" key="1">
    <source>
        <dbReference type="Pfam" id="PF08241"/>
    </source>
</evidence>
<dbReference type="Proteomes" id="UP000646365">
    <property type="component" value="Unassembled WGS sequence"/>
</dbReference>
<dbReference type="InterPro" id="IPR013216">
    <property type="entry name" value="Methyltransf_11"/>
</dbReference>
<dbReference type="PANTHER" id="PTHR43591">
    <property type="entry name" value="METHYLTRANSFERASE"/>
    <property type="match status" value="1"/>
</dbReference>
<evidence type="ECO:0000313" key="3">
    <source>
        <dbReference type="Proteomes" id="UP000646365"/>
    </source>
</evidence>
<protein>
    <recommendedName>
        <fullName evidence="1">Methyltransferase type 11 domain-containing protein</fullName>
    </recommendedName>
</protein>
<keyword evidence="3" id="KW-1185">Reference proteome</keyword>
<name>A0A8J2YQF6_9PROT</name>
<dbReference type="InterPro" id="IPR029063">
    <property type="entry name" value="SAM-dependent_MTases_sf"/>
</dbReference>
<dbReference type="Gene3D" id="3.40.50.150">
    <property type="entry name" value="Vaccinia Virus protein VP39"/>
    <property type="match status" value="1"/>
</dbReference>
<accession>A0A8J2YQF6</accession>
<dbReference type="RefSeq" id="WP_189042345.1">
    <property type="nucleotide sequence ID" value="NZ_BMJQ01000001.1"/>
</dbReference>